<comment type="caution">
    <text evidence="3">The sequence shown here is derived from an EMBL/GenBank/DDBJ whole genome shotgun (WGS) entry which is preliminary data.</text>
</comment>
<keyword evidence="1" id="KW-0694">RNA-binding</keyword>
<feature type="domain" description="RDRP core" evidence="2">
    <location>
        <begin position="1"/>
        <end position="601"/>
    </location>
</feature>
<dbReference type="InterPro" id="IPR057596">
    <property type="entry name" value="RDRP_core"/>
</dbReference>
<organism evidence="3 4">
    <name type="scientific">Reticulomyxa filosa</name>
    <dbReference type="NCBI Taxonomy" id="46433"/>
    <lineage>
        <taxon>Eukaryota</taxon>
        <taxon>Sar</taxon>
        <taxon>Rhizaria</taxon>
        <taxon>Retaria</taxon>
        <taxon>Foraminifera</taxon>
        <taxon>Monothalamids</taxon>
        <taxon>Reticulomyxidae</taxon>
        <taxon>Reticulomyxa</taxon>
    </lineage>
</organism>
<dbReference type="InterPro" id="IPR007855">
    <property type="entry name" value="RDRP"/>
</dbReference>
<proteinExistence type="inferred from homology"/>
<evidence type="ECO:0000313" key="3">
    <source>
        <dbReference type="EMBL" id="ETO16625.1"/>
    </source>
</evidence>
<dbReference type="EMBL" id="ASPP01018021">
    <property type="protein sequence ID" value="ETO16625.1"/>
    <property type="molecule type" value="Genomic_DNA"/>
</dbReference>
<dbReference type="Pfam" id="PF05183">
    <property type="entry name" value="RdRP"/>
    <property type="match status" value="1"/>
</dbReference>
<name>X6MU26_RETFI</name>
<dbReference type="GO" id="GO:0031380">
    <property type="term" value="C:nuclear RNA-directed RNA polymerase complex"/>
    <property type="evidence" value="ECO:0007669"/>
    <property type="project" value="TreeGrafter"/>
</dbReference>
<keyword evidence="4" id="KW-1185">Reference proteome</keyword>
<dbReference type="GO" id="GO:0003723">
    <property type="term" value="F:RNA binding"/>
    <property type="evidence" value="ECO:0007669"/>
    <property type="project" value="UniProtKB-KW"/>
</dbReference>
<dbReference type="Proteomes" id="UP000023152">
    <property type="component" value="Unassembled WGS sequence"/>
</dbReference>
<gene>
    <name evidence="3" type="ORF">RFI_20715</name>
</gene>
<dbReference type="PANTHER" id="PTHR23079">
    <property type="entry name" value="RNA-DEPENDENT RNA POLYMERASE"/>
    <property type="match status" value="1"/>
</dbReference>
<keyword evidence="1" id="KW-0696">RNA-directed RNA polymerase</keyword>
<evidence type="ECO:0000313" key="4">
    <source>
        <dbReference type="Proteomes" id="UP000023152"/>
    </source>
</evidence>
<evidence type="ECO:0000259" key="2">
    <source>
        <dbReference type="Pfam" id="PF05183"/>
    </source>
</evidence>
<feature type="non-terminal residue" evidence="3">
    <location>
        <position position="801"/>
    </location>
</feature>
<protein>
    <recommendedName>
        <fullName evidence="1">RNA-dependent RNA polymerase</fullName>
        <ecNumber evidence="1">2.7.7.48</ecNumber>
    </recommendedName>
</protein>
<comment type="similarity">
    <text evidence="1">Belongs to the RdRP family.</text>
</comment>
<dbReference type="EC" id="2.7.7.48" evidence="1"/>
<dbReference type="GO" id="GO:0003968">
    <property type="term" value="F:RNA-directed RNA polymerase activity"/>
    <property type="evidence" value="ECO:0007669"/>
    <property type="project" value="UniProtKB-KW"/>
</dbReference>
<reference evidence="3 4" key="1">
    <citation type="journal article" date="2013" name="Curr. Biol.">
        <title>The Genome of the Foraminiferan Reticulomyxa filosa.</title>
        <authorList>
            <person name="Glockner G."/>
            <person name="Hulsmann N."/>
            <person name="Schleicher M."/>
            <person name="Noegel A.A."/>
            <person name="Eichinger L."/>
            <person name="Gallinger C."/>
            <person name="Pawlowski J."/>
            <person name="Sierra R."/>
            <person name="Euteneuer U."/>
            <person name="Pillet L."/>
            <person name="Moustafa A."/>
            <person name="Platzer M."/>
            <person name="Groth M."/>
            <person name="Szafranski K."/>
            <person name="Schliwa M."/>
        </authorList>
    </citation>
    <scope>NUCLEOTIDE SEQUENCE [LARGE SCALE GENOMIC DNA]</scope>
</reference>
<evidence type="ECO:0000256" key="1">
    <source>
        <dbReference type="RuleBase" id="RU363098"/>
    </source>
</evidence>
<dbReference type="AlphaFoldDB" id="X6MU26"/>
<dbReference type="GO" id="GO:0030422">
    <property type="term" value="P:siRNA processing"/>
    <property type="evidence" value="ECO:0007669"/>
    <property type="project" value="TreeGrafter"/>
</dbReference>
<comment type="catalytic activity">
    <reaction evidence="1">
        <text>RNA(n) + a ribonucleoside 5'-triphosphate = RNA(n+1) + diphosphate</text>
        <dbReference type="Rhea" id="RHEA:21248"/>
        <dbReference type="Rhea" id="RHEA-COMP:14527"/>
        <dbReference type="Rhea" id="RHEA-COMP:17342"/>
        <dbReference type="ChEBI" id="CHEBI:33019"/>
        <dbReference type="ChEBI" id="CHEBI:61557"/>
        <dbReference type="ChEBI" id="CHEBI:140395"/>
        <dbReference type="EC" id="2.7.7.48"/>
    </reaction>
</comment>
<keyword evidence="1" id="KW-0548">Nucleotidyltransferase</keyword>
<accession>X6MU26</accession>
<dbReference type="PANTHER" id="PTHR23079:SF55">
    <property type="entry name" value="RNA-DIRECTED RNA POLYMERASE"/>
    <property type="match status" value="1"/>
</dbReference>
<sequence length="801" mass="93281">MARMGLAVTDTLTLDLVKWTDIEFIKDPCIQVRRTITREDGREEHKTESKALSDGCSIISRDWLEATCPGMSNDVMSMQARVGGAKCEIISLPQRWIRTIIIDDERRKRRNENISEQEIAQVRNLNPKVVITASSHKFEFSKKSEIEVAVKQKATITGLMQIRSLLLMPIFITNDDTGKGHLKNFEDELFKHLDNWLHLLSRVLDNEVDREDAIAFAESRLLKFDMMDFVERAKDTTTPLLQTRDIDPQWLGKLREKQRHNYKDGPCLDYSCRIREYFTFLIICRRHFERKKVYGWAKRALGDCLQKLKFFLPWPSTRMAGAADFSKILKQQEIFLRLYVPLNVTIDCNRDPSQCTGRLEPFMLRCPKCRQKRSNNWIYVGPCGIIRNPCLYPRGYRRFEAIYDKRLDELYPGECLLFSTNESCNEVPVFELSGGDLDGDEFLVVTQKALLPLPNIDTVLPSLDFDSQGEQKLPDYVNDVSLVSFYLQHHTFENTSELAVIIYFHLFIPHTQPKTNQLHDAFCEHFENGVGSNTCIAIAKAHSIAVDFAKQGKSGILPKGIPRRADIEKNNNRVYPHHMGKINDKLMFYSQSIRGRLFDRVLKFLENDPKCKSDTIDNPHWRKYYFIKPLTFYKQLEQKKTPPDLVAQGFEKSDTIFKLFTFLSQSLRINLRQLLLNLYPRGIKISFKEFQIQLHKSFNKKMTANSYSTGNTRRNRERDPVVNVFLIPASKHWKDFLDKIKSQFELPENVEVTLEMETVKDEYAVVDTKQSDMSRIRHKAIFRITELEEMKTSQDDEANNK</sequence>
<keyword evidence="1" id="KW-0808">Transferase</keyword>
<dbReference type="OrthoDB" id="6513042at2759"/>